<evidence type="ECO:0000313" key="1">
    <source>
        <dbReference type="EMBL" id="MCP1259059.1"/>
    </source>
</evidence>
<sequence length="282" mass="31115">MAQEAQPTESLYDILYADRARLSSYLAQIDPNGVITGYKTSTTDGSSVGSELGGGVPTVASAKARYSIENKDLAERTFDPAAALPIEVMNRLDENGYIHRDLKNVPIGGLLLVKGRFALRDFSQFPAFWPLMKKILPFKDLATNANNQFSKKTISVNDIESLFKSLLEDIPQPVQLTFETSKEYLWSTLAEEGFATSPIDIFLKHKGIIPGEWYILAIVDGHPISTENADDASIPDSFGESLGIPFHQLAQDMRSLFGRPDNNYGVSPLVIFRQVHCSKVNG</sequence>
<protein>
    <submittedName>
        <fullName evidence="1">Uncharacterized protein</fullName>
    </submittedName>
</protein>
<accession>A0ABT1F461</accession>
<dbReference type="Pfam" id="PF19952">
    <property type="entry name" value="DUF6414"/>
    <property type="match status" value="1"/>
</dbReference>
<organism evidence="1 2">
    <name type="scientific">Acetobacter lambici</name>
    <dbReference type="NCBI Taxonomy" id="1332824"/>
    <lineage>
        <taxon>Bacteria</taxon>
        <taxon>Pseudomonadati</taxon>
        <taxon>Pseudomonadota</taxon>
        <taxon>Alphaproteobacteria</taxon>
        <taxon>Acetobacterales</taxon>
        <taxon>Acetobacteraceae</taxon>
        <taxon>Acetobacter</taxon>
    </lineage>
</organism>
<comment type="caution">
    <text evidence="1">The sequence shown here is derived from an EMBL/GenBank/DDBJ whole genome shotgun (WGS) entry which is preliminary data.</text>
</comment>
<proteinExistence type="predicted"/>
<dbReference type="InterPro" id="IPR045633">
    <property type="entry name" value="DUF6414"/>
</dbReference>
<dbReference type="RefSeq" id="WP_165992068.1">
    <property type="nucleotide sequence ID" value="NZ_JAMYZY010000020.1"/>
</dbReference>
<dbReference type="EMBL" id="JAMYZZ010000020">
    <property type="protein sequence ID" value="MCP1259059.1"/>
    <property type="molecule type" value="Genomic_DNA"/>
</dbReference>
<gene>
    <name evidence="1" type="ORF">NKW50_10700</name>
</gene>
<name>A0ABT1F461_9PROT</name>
<dbReference type="Proteomes" id="UP001523528">
    <property type="component" value="Unassembled WGS sequence"/>
</dbReference>
<reference evidence="1 2" key="1">
    <citation type="submission" date="2022-06" db="EMBL/GenBank/DDBJ databases">
        <title>Acetobacer genomes from food samples.</title>
        <authorList>
            <person name="Sombolestani A."/>
        </authorList>
    </citation>
    <scope>NUCLEOTIDE SEQUENCE [LARGE SCALE GENOMIC DNA]</scope>
    <source>
        <strain evidence="1 2">R-83285</strain>
    </source>
</reference>
<keyword evidence="2" id="KW-1185">Reference proteome</keyword>
<evidence type="ECO:0000313" key="2">
    <source>
        <dbReference type="Proteomes" id="UP001523528"/>
    </source>
</evidence>